<protein>
    <recommendedName>
        <fullName evidence="4">Integral membrane protein</fullName>
    </recommendedName>
</protein>
<keyword evidence="1" id="KW-0472">Membrane</keyword>
<feature type="transmembrane region" description="Helical" evidence="1">
    <location>
        <begin position="41"/>
        <end position="59"/>
    </location>
</feature>
<evidence type="ECO:0008006" key="4">
    <source>
        <dbReference type="Google" id="ProtNLM"/>
    </source>
</evidence>
<sequence length="115" mass="12026">MGTPLTDKGVVTMPHMLEPSDGDQRILALNSDGRSHPVENALAIATFVIGLVAFVSIFFPGGHVIGCWAGTLGFVMGFYSQYLSVTTGERVLNIMGIVASFVGVALGIARGGFLP</sequence>
<comment type="caution">
    <text evidence="2">The sequence shown here is derived from an EMBL/GenBank/DDBJ whole genome shotgun (WGS) entry which is preliminary data.</text>
</comment>
<evidence type="ECO:0000313" key="2">
    <source>
        <dbReference type="EMBL" id="GAA0916724.1"/>
    </source>
</evidence>
<keyword evidence="3" id="KW-1185">Reference proteome</keyword>
<gene>
    <name evidence="2" type="ORF">GCM10009560_12120</name>
</gene>
<organism evidence="2 3">
    <name type="scientific">Nonomuraea longicatena</name>
    <dbReference type="NCBI Taxonomy" id="83682"/>
    <lineage>
        <taxon>Bacteria</taxon>
        <taxon>Bacillati</taxon>
        <taxon>Actinomycetota</taxon>
        <taxon>Actinomycetes</taxon>
        <taxon>Streptosporangiales</taxon>
        <taxon>Streptosporangiaceae</taxon>
        <taxon>Nonomuraea</taxon>
    </lineage>
</organism>
<feature type="transmembrane region" description="Helical" evidence="1">
    <location>
        <begin position="91"/>
        <end position="109"/>
    </location>
</feature>
<dbReference type="EMBL" id="BAAAHQ010000004">
    <property type="protein sequence ID" value="GAA0916724.1"/>
    <property type="molecule type" value="Genomic_DNA"/>
</dbReference>
<dbReference type="Proteomes" id="UP001501578">
    <property type="component" value="Unassembled WGS sequence"/>
</dbReference>
<proteinExistence type="predicted"/>
<keyword evidence="1" id="KW-0812">Transmembrane</keyword>
<evidence type="ECO:0000256" key="1">
    <source>
        <dbReference type="SAM" id="Phobius"/>
    </source>
</evidence>
<accession>A0ABP3Z821</accession>
<name>A0ABP3Z821_9ACTN</name>
<evidence type="ECO:0000313" key="3">
    <source>
        <dbReference type="Proteomes" id="UP001501578"/>
    </source>
</evidence>
<keyword evidence="1" id="KW-1133">Transmembrane helix</keyword>
<feature type="transmembrane region" description="Helical" evidence="1">
    <location>
        <begin position="66"/>
        <end position="85"/>
    </location>
</feature>
<reference evidence="3" key="1">
    <citation type="journal article" date="2019" name="Int. J. Syst. Evol. Microbiol.">
        <title>The Global Catalogue of Microorganisms (GCM) 10K type strain sequencing project: providing services to taxonomists for standard genome sequencing and annotation.</title>
        <authorList>
            <consortium name="The Broad Institute Genomics Platform"/>
            <consortium name="The Broad Institute Genome Sequencing Center for Infectious Disease"/>
            <person name="Wu L."/>
            <person name="Ma J."/>
        </authorList>
    </citation>
    <scope>NUCLEOTIDE SEQUENCE [LARGE SCALE GENOMIC DNA]</scope>
    <source>
        <strain evidence="3">JCM 11136</strain>
    </source>
</reference>